<proteinExistence type="predicted"/>
<dbReference type="Proteomes" id="UP000294725">
    <property type="component" value="Segment"/>
</dbReference>
<gene>
    <name evidence="1" type="ORF">vBEcoMRo121lw_00155</name>
</gene>
<accession>A0A494RB69</accession>
<dbReference type="EMBL" id="MH160766">
    <property type="protein sequence ID" value="AXA27959.1"/>
    <property type="molecule type" value="Genomic_DNA"/>
</dbReference>
<organism evidence="1 2">
    <name type="scientific">Escherichia phage vB_EcoM-Ro121lw</name>
    <dbReference type="NCBI Taxonomy" id="2178929"/>
    <lineage>
        <taxon>Viruses</taxon>
        <taxon>Duplodnaviria</taxon>
        <taxon>Heunggongvirae</taxon>
        <taxon>Uroviricota</taxon>
        <taxon>Caudoviricetes</taxon>
        <taxon>Stephanstirmvirinae</taxon>
        <taxon>Phapecoctavirus</taxon>
        <taxon>Phapecoctavirus ESCO13</taxon>
    </lineage>
</organism>
<evidence type="ECO:0000313" key="2">
    <source>
        <dbReference type="Proteomes" id="UP000294725"/>
    </source>
</evidence>
<dbReference type="InterPro" id="IPR008767">
    <property type="entry name" value="Phage_SPP1_head-tail_adaptor"/>
</dbReference>
<name>A0A494RB69_9CAUD</name>
<sequence>MYTKKEIQVLLDQFTLLDLTEYQGRRRVYKEAVGSVIANLESSVEYEPFTIEAASLQPISGKTLNALPEGYRSKAQYSFWTKTEMKGLQQGTEQLSDQILIDGKWYSVYSLKDWTRTSFLVHHHCVAILDDQNNSWSYGTEGGNFG</sequence>
<evidence type="ECO:0000313" key="1">
    <source>
        <dbReference type="EMBL" id="AXA27959.1"/>
    </source>
</evidence>
<protein>
    <submittedName>
        <fullName evidence="1">Uncharacterized protein</fullName>
    </submittedName>
</protein>
<dbReference type="Pfam" id="PF05521">
    <property type="entry name" value="Phage_HCP"/>
    <property type="match status" value="1"/>
</dbReference>
<reference evidence="1 2" key="1">
    <citation type="submission" date="2018-04" db="EMBL/GenBank/DDBJ databases">
        <title>Genomic characterization of novel bacteriophages specific to non-O157 and O157 Shiga toxin-producing Escherichia coli (STEC) in non-fecal composts.</title>
        <authorList>
            <person name="Liao Y.-T."/>
            <person name="Sun X."/>
            <person name="Quintela I.A."/>
            <person name="Bridges D.F."/>
            <person name="Liu F."/>
            <person name="Zhang Y."/>
            <person name="Salvador A."/>
            <person name="Wu V.C.H."/>
        </authorList>
    </citation>
    <scope>NUCLEOTIDE SEQUENCE [LARGE SCALE GENOMIC DNA]</scope>
</reference>